<dbReference type="Proteomes" id="UP000887572">
    <property type="component" value="Unplaced"/>
</dbReference>
<dbReference type="SUPFAM" id="SSF57667">
    <property type="entry name" value="beta-beta-alpha zinc fingers"/>
    <property type="match status" value="1"/>
</dbReference>
<dbReference type="PROSITE" id="PS50157">
    <property type="entry name" value="ZINC_FINGER_C2H2_2"/>
    <property type="match status" value="1"/>
</dbReference>
<keyword evidence="1" id="KW-0862">Zinc</keyword>
<dbReference type="GO" id="GO:0008270">
    <property type="term" value="F:zinc ion binding"/>
    <property type="evidence" value="ECO:0007669"/>
    <property type="project" value="UniProtKB-KW"/>
</dbReference>
<name>A0A914GR52_GLORO</name>
<keyword evidence="1" id="KW-0479">Metal-binding</keyword>
<sequence length="128" mass="14253">MVESRSVSLPSCWGPAVGNICTTDDQTPSPAAAAAVFCRYYKVSSATAERTEELGMEEDGKNGRGKRRLLVDASSSPLKRPDLKGTFRCSYCLKQFCHSSSLSRHRMQAHFRRFRCAQCRIPFGSELL</sequence>
<dbReference type="PROSITE" id="PS00028">
    <property type="entry name" value="ZINC_FINGER_C2H2_1"/>
    <property type="match status" value="1"/>
</dbReference>
<dbReference type="InterPro" id="IPR013087">
    <property type="entry name" value="Znf_C2H2_type"/>
</dbReference>
<reference evidence="4" key="1">
    <citation type="submission" date="2022-11" db="UniProtKB">
        <authorList>
            <consortium name="WormBaseParasite"/>
        </authorList>
    </citation>
    <scope>IDENTIFICATION</scope>
</reference>
<dbReference type="AlphaFoldDB" id="A0A914GR52"/>
<accession>A0A914GR52</accession>
<dbReference type="WBParaSite" id="Gr19_v10_g10417.t1">
    <property type="protein sequence ID" value="Gr19_v10_g10417.t1"/>
    <property type="gene ID" value="Gr19_v10_g10417"/>
</dbReference>
<evidence type="ECO:0000313" key="4">
    <source>
        <dbReference type="WBParaSite" id="Gr19_v10_g10417.t1"/>
    </source>
</evidence>
<protein>
    <submittedName>
        <fullName evidence="4">C2H2-type domain-containing protein</fullName>
    </submittedName>
</protein>
<feature type="domain" description="C2H2-type" evidence="2">
    <location>
        <begin position="87"/>
        <end position="110"/>
    </location>
</feature>
<evidence type="ECO:0000313" key="3">
    <source>
        <dbReference type="Proteomes" id="UP000887572"/>
    </source>
</evidence>
<proteinExistence type="predicted"/>
<keyword evidence="1" id="KW-0863">Zinc-finger</keyword>
<keyword evidence="3" id="KW-1185">Reference proteome</keyword>
<evidence type="ECO:0000256" key="1">
    <source>
        <dbReference type="PROSITE-ProRule" id="PRU00042"/>
    </source>
</evidence>
<dbReference type="Gene3D" id="3.30.160.60">
    <property type="entry name" value="Classic Zinc Finger"/>
    <property type="match status" value="1"/>
</dbReference>
<evidence type="ECO:0000259" key="2">
    <source>
        <dbReference type="PROSITE" id="PS50157"/>
    </source>
</evidence>
<dbReference type="InterPro" id="IPR036236">
    <property type="entry name" value="Znf_C2H2_sf"/>
</dbReference>
<organism evidence="3 4">
    <name type="scientific">Globodera rostochiensis</name>
    <name type="common">Golden nematode worm</name>
    <name type="synonym">Heterodera rostochiensis</name>
    <dbReference type="NCBI Taxonomy" id="31243"/>
    <lineage>
        <taxon>Eukaryota</taxon>
        <taxon>Metazoa</taxon>
        <taxon>Ecdysozoa</taxon>
        <taxon>Nematoda</taxon>
        <taxon>Chromadorea</taxon>
        <taxon>Rhabditida</taxon>
        <taxon>Tylenchina</taxon>
        <taxon>Tylenchomorpha</taxon>
        <taxon>Tylenchoidea</taxon>
        <taxon>Heteroderidae</taxon>
        <taxon>Heteroderinae</taxon>
        <taxon>Globodera</taxon>
    </lineage>
</organism>